<dbReference type="SUPFAM" id="SSF55729">
    <property type="entry name" value="Acyl-CoA N-acyltransferases (Nat)"/>
    <property type="match status" value="1"/>
</dbReference>
<comment type="caution">
    <text evidence="1">The sequence shown here is derived from an EMBL/GenBank/DDBJ whole genome shotgun (WGS) entry which is preliminary data.</text>
</comment>
<evidence type="ECO:0000313" key="2">
    <source>
        <dbReference type="Proteomes" id="UP000724148"/>
    </source>
</evidence>
<accession>A0A931SDG6</accession>
<dbReference type="Proteomes" id="UP000724148">
    <property type="component" value="Unassembled WGS sequence"/>
</dbReference>
<gene>
    <name evidence="1" type="ORF">HYT40_02895</name>
</gene>
<dbReference type="AlphaFoldDB" id="A0A931SDG6"/>
<sequence>MVQAILLNDATVNEVTDFYEAHAHYGLRYPRDPQWIHEHLGTDFFLFGLRVKDELIAVAWAVNKKDFVYFVLENDSLIIKDEGHYADSGGWCIRPDYQGKKLFQLLTATVLAFWFNRIHKGDAPRLWGRMIGQKDDDGNPLFWNRIGERITGLSYHELLKLPFDTMEGTIFARWPKDPLPLTEIPKEILHQTLGKSLGRLVVPKDRFIQWGLIEVTDRYVPTSLNHFVCATKEGIPDAEGFLQKALANARETLGNY</sequence>
<organism evidence="1 2">
    <name type="scientific">Candidatus Sungiibacteriota bacterium</name>
    <dbReference type="NCBI Taxonomy" id="2750080"/>
    <lineage>
        <taxon>Bacteria</taxon>
        <taxon>Candidatus Sungiibacteriota</taxon>
    </lineage>
</organism>
<dbReference type="InterPro" id="IPR016181">
    <property type="entry name" value="Acyl_CoA_acyltransferase"/>
</dbReference>
<protein>
    <submittedName>
        <fullName evidence="1">Uncharacterized protein</fullName>
    </submittedName>
</protein>
<reference evidence="1" key="1">
    <citation type="submission" date="2020-07" db="EMBL/GenBank/DDBJ databases">
        <title>Huge and variable diversity of episymbiotic CPR bacteria and DPANN archaea in groundwater ecosystems.</title>
        <authorList>
            <person name="He C.Y."/>
            <person name="Keren R."/>
            <person name="Whittaker M."/>
            <person name="Farag I.F."/>
            <person name="Doudna J."/>
            <person name="Cate J.H.D."/>
            <person name="Banfield J.F."/>
        </authorList>
    </citation>
    <scope>NUCLEOTIDE SEQUENCE</scope>
    <source>
        <strain evidence="1">NC_groundwater_193_Ag_S-0.1um_51_7</strain>
    </source>
</reference>
<name>A0A931SDG6_9BACT</name>
<dbReference type="EMBL" id="JACOZA010000076">
    <property type="protein sequence ID" value="MBI2097069.1"/>
    <property type="molecule type" value="Genomic_DNA"/>
</dbReference>
<evidence type="ECO:0000313" key="1">
    <source>
        <dbReference type="EMBL" id="MBI2097069.1"/>
    </source>
</evidence>
<proteinExistence type="predicted"/>